<evidence type="ECO:0000313" key="2">
    <source>
        <dbReference type="Proteomes" id="UP001437256"/>
    </source>
</evidence>
<name>A0ABR3A3V2_9AGAR</name>
<dbReference type="EMBL" id="JBBXMP010000021">
    <property type="protein sequence ID" value="KAL0068062.1"/>
    <property type="molecule type" value="Genomic_DNA"/>
</dbReference>
<accession>A0ABR3A3V2</accession>
<sequence length="156" mass="17600">MSTLSVQSRIFFLTAAIAYITRRDDDNSVSFTIQERSVLPKEHHTLAHLVAAVTRDARSPVLALVGPVRDDMENVKYMLAVRNSGASEDNRINFTDYVTEFIRLAKTCAAQKNDSSGYSKDLAQHLYASCYRKLRARARGLSKVFETRIEGGRERL</sequence>
<comment type="caution">
    <text evidence="1">The sequence shown here is derived from an EMBL/GenBank/DDBJ whole genome shotgun (WGS) entry which is preliminary data.</text>
</comment>
<organism evidence="1 2">
    <name type="scientific">Marasmius tenuissimus</name>
    <dbReference type="NCBI Taxonomy" id="585030"/>
    <lineage>
        <taxon>Eukaryota</taxon>
        <taxon>Fungi</taxon>
        <taxon>Dikarya</taxon>
        <taxon>Basidiomycota</taxon>
        <taxon>Agaricomycotina</taxon>
        <taxon>Agaricomycetes</taxon>
        <taxon>Agaricomycetidae</taxon>
        <taxon>Agaricales</taxon>
        <taxon>Marasmiineae</taxon>
        <taxon>Marasmiaceae</taxon>
        <taxon>Marasmius</taxon>
    </lineage>
</organism>
<protein>
    <submittedName>
        <fullName evidence="1">Uncharacterized protein</fullName>
    </submittedName>
</protein>
<proteinExistence type="predicted"/>
<gene>
    <name evidence="1" type="ORF">AAF712_004966</name>
</gene>
<keyword evidence="2" id="KW-1185">Reference proteome</keyword>
<reference evidence="1 2" key="1">
    <citation type="submission" date="2024-05" db="EMBL/GenBank/DDBJ databases">
        <title>A draft genome resource for the thread blight pathogen Marasmius tenuissimus strain MS-2.</title>
        <authorList>
            <person name="Yulfo-Soto G.E."/>
            <person name="Baruah I.K."/>
            <person name="Amoako-Attah I."/>
            <person name="Bukari Y."/>
            <person name="Meinhardt L.W."/>
            <person name="Bailey B.A."/>
            <person name="Cohen S.P."/>
        </authorList>
    </citation>
    <scope>NUCLEOTIDE SEQUENCE [LARGE SCALE GENOMIC DNA]</scope>
    <source>
        <strain evidence="1 2">MS-2</strain>
    </source>
</reference>
<dbReference type="Proteomes" id="UP001437256">
    <property type="component" value="Unassembled WGS sequence"/>
</dbReference>
<evidence type="ECO:0000313" key="1">
    <source>
        <dbReference type="EMBL" id="KAL0068062.1"/>
    </source>
</evidence>